<protein>
    <submittedName>
        <fullName evidence="1">Uncharacterized protein</fullName>
    </submittedName>
</protein>
<dbReference type="Proteomes" id="UP000256805">
    <property type="component" value="Unassembled WGS sequence"/>
</dbReference>
<evidence type="ECO:0000313" key="2">
    <source>
        <dbReference type="Proteomes" id="UP000256805"/>
    </source>
</evidence>
<reference evidence="1 2" key="1">
    <citation type="submission" date="2018-01" db="EMBL/GenBank/DDBJ databases">
        <authorList>
            <person name="Gaut B.S."/>
            <person name="Morton B.R."/>
            <person name="Clegg M.T."/>
            <person name="Duvall M.R."/>
        </authorList>
    </citation>
    <scope>NUCLEOTIDE SEQUENCE [LARGE SCALE GENOMIC DNA]</scope>
    <source>
        <strain evidence="1">Cupriavidus taiwanensis cmp 52</strain>
    </source>
</reference>
<name>A0A375J6C8_9BURK</name>
<dbReference type="EMBL" id="OVTA01000039">
    <property type="protein sequence ID" value="SPS00121.1"/>
    <property type="molecule type" value="Genomic_DNA"/>
</dbReference>
<organism evidence="1 2">
    <name type="scientific">Cupriavidus taiwanensis</name>
    <dbReference type="NCBI Taxonomy" id="164546"/>
    <lineage>
        <taxon>Bacteria</taxon>
        <taxon>Pseudomonadati</taxon>
        <taxon>Pseudomonadota</taxon>
        <taxon>Betaproteobacteria</taxon>
        <taxon>Burkholderiales</taxon>
        <taxon>Burkholderiaceae</taxon>
        <taxon>Cupriavidus</taxon>
    </lineage>
</organism>
<gene>
    <name evidence="1" type="ORF">CBM2634_B160007</name>
</gene>
<dbReference type="AlphaFoldDB" id="A0A375J6C8"/>
<evidence type="ECO:0000313" key="1">
    <source>
        <dbReference type="EMBL" id="SPS00121.1"/>
    </source>
</evidence>
<proteinExistence type="predicted"/>
<sequence>MRRSHALSPEIQKDLSLPLVCSPLPLAGEGRG</sequence>
<accession>A0A375J6C8</accession>